<protein>
    <recommendedName>
        <fullName evidence="7">Glycosyl transferase</fullName>
    </recommendedName>
</protein>
<evidence type="ECO:0000256" key="2">
    <source>
        <dbReference type="ARBA" id="ARBA00022679"/>
    </source>
</evidence>
<dbReference type="InterPro" id="IPR008928">
    <property type="entry name" value="6-hairpin_glycosidase_sf"/>
</dbReference>
<feature type="domain" description="Glycosyl hydrolase 94 catalytic" evidence="4">
    <location>
        <begin position="459"/>
        <end position="824"/>
    </location>
</feature>
<keyword evidence="6" id="KW-1185">Reference proteome</keyword>
<dbReference type="SUPFAM" id="SSF48208">
    <property type="entry name" value="Six-hairpin glycosidases"/>
    <property type="match status" value="1"/>
</dbReference>
<dbReference type="InterPro" id="IPR012341">
    <property type="entry name" value="6hp_glycosidase-like_sf"/>
</dbReference>
<keyword evidence="2" id="KW-0808">Transferase</keyword>
<reference evidence="5" key="1">
    <citation type="submission" date="2022-09" db="EMBL/GenBank/DDBJ databases">
        <title>Actin cytoskeleton and complex cell architecture in an #Asgard archaeon.</title>
        <authorList>
            <person name="Ponce Toledo R.I."/>
            <person name="Schleper C."/>
            <person name="Rodrigues Oliveira T."/>
            <person name="Wollweber F."/>
            <person name="Xu J."/>
            <person name="Rittmann S."/>
            <person name="Klingl A."/>
            <person name="Pilhofer M."/>
        </authorList>
    </citation>
    <scope>NUCLEOTIDE SEQUENCE</scope>
    <source>
        <strain evidence="5">B-35</strain>
    </source>
</reference>
<dbReference type="InterPro" id="IPR037018">
    <property type="entry name" value="GH65_N"/>
</dbReference>
<organism evidence="5 6">
    <name type="scientific">Candidatus Lokiarchaeum ossiferum</name>
    <dbReference type="NCBI Taxonomy" id="2951803"/>
    <lineage>
        <taxon>Archaea</taxon>
        <taxon>Promethearchaeati</taxon>
        <taxon>Promethearchaeota</taxon>
        <taxon>Promethearchaeia</taxon>
        <taxon>Promethearchaeales</taxon>
        <taxon>Promethearchaeaceae</taxon>
        <taxon>Candidatus Lokiarchaeum</taxon>
    </lineage>
</organism>
<evidence type="ECO:0000256" key="1">
    <source>
        <dbReference type="ARBA" id="ARBA00022676"/>
    </source>
</evidence>
<dbReference type="PANTHER" id="PTHR37469:SF2">
    <property type="entry name" value="CELLOBIONIC ACID PHOSPHORYLASE"/>
    <property type="match status" value="1"/>
</dbReference>
<dbReference type="Gene3D" id="2.70.98.40">
    <property type="entry name" value="Glycoside hydrolase, family 65, N-terminal domain"/>
    <property type="match status" value="1"/>
</dbReference>
<dbReference type="Gene3D" id="1.50.10.10">
    <property type="match status" value="1"/>
</dbReference>
<keyword evidence="1" id="KW-0328">Glycosyltransferase</keyword>
<evidence type="ECO:0000259" key="4">
    <source>
        <dbReference type="Pfam" id="PF17167"/>
    </source>
</evidence>
<feature type="domain" description="Glycosyl hydrolase 94 supersandwich" evidence="3">
    <location>
        <begin position="166"/>
        <end position="439"/>
    </location>
</feature>
<name>A0ABY6HTN7_9ARCH</name>
<dbReference type="EMBL" id="CP104013">
    <property type="protein sequence ID" value="UYP46790.1"/>
    <property type="molecule type" value="Genomic_DNA"/>
</dbReference>
<evidence type="ECO:0000259" key="3">
    <source>
        <dbReference type="Pfam" id="PF06165"/>
    </source>
</evidence>
<dbReference type="Pfam" id="PF17167">
    <property type="entry name" value="Glyco_hydro_94"/>
    <property type="match status" value="1"/>
</dbReference>
<evidence type="ECO:0000313" key="5">
    <source>
        <dbReference type="EMBL" id="UYP46790.1"/>
    </source>
</evidence>
<dbReference type="Proteomes" id="UP001208689">
    <property type="component" value="Chromosome"/>
</dbReference>
<dbReference type="InterPro" id="IPR010383">
    <property type="entry name" value="Glyco_hydrolase_94_b-supersand"/>
</dbReference>
<evidence type="ECO:0008006" key="7">
    <source>
        <dbReference type="Google" id="ProtNLM"/>
    </source>
</evidence>
<dbReference type="Pfam" id="PF06165">
    <property type="entry name" value="GH94_b-supersand"/>
    <property type="match status" value="1"/>
</dbReference>
<gene>
    <name evidence="5" type="ORF">NEF87_003075</name>
</gene>
<accession>A0ABY6HTN7</accession>
<sequence length="988" mass="112719">MDTRIATRNLKNSPESQAQNIFSSIIKENSQIDAIFTDSRFNHVFAAINIPKKAPIVIEILKSEIFTYFFDPNCSLLFKYSDRGRDVSLYQFKLGKTTHLALNTPQKQILLTIYNKVSSWGGKLTTKGELVVDLLSPLPGPHYYTNLLIGNRIGFDFPLQSTPKGVVDRLGRGSFRSHAATQVLATRWDMLPEENGFPANRQFYLLENGKQIFFSANPSDDNILEAKCVHSQNYTTISYSTKCGIKILRKICILPQEKGMPLATELQQIYIENNSDSNRDLKLIYVGMFGSATPHAMKEDVIYSNIIMQSQLVRNEDGSIKAVGWDYYPEFCREDLLFHSSIAHIDKQVIYPTEFCFNYNDFVGNGNLSHPQNIYPLNNKMQRKGPGFFAVASNLLVSAKSSVYIDNFTGIVSSKLNPKFDDLQTYEKEISSLIHKYSQNGASNSVLSSIIQFQEKFSEYLQVESEDKYFQSYFNKNLPFQIAYQTFVSRSFAQTQKGYREIGFREIQDLFASMYYFSAMGQSEFVKTLIKIWASKVFEFGFAYHNFFWNGKEPGKWSDDALWLLQAIDRYIKLTGDNSILDEKCAIAGTNPKKSRSIYETIQAIIQFSAEISVGQHGLPLLDKADWNDCLQLEGNPIDGPTKEKLYKKQIRGNPTLIEPLENNFAESVMNACLLQIALDISIRFAESRQDDKILQKWTNLSTKLKHNIQTHGWKNDFYARVLFNQDSTHNYSYLGAQKDGISADPHIDGSYFLNSFSWAVMANIASEDQIDIMLDRIEKYLKSPFGIKLVTPTNLEKIHKGTATGHYFPGDRENGGVFKHASMMFTASLFKAANNVEKEELARKMCRLAYWMIDLVLPYYTIENPFEICGNPRFCTQYNNSQTGENIGPILSGTATWLNISLISAFGINYSKDKLQLNPILREQEEYFHFTLNTGSTILNVNISKPKGFYRMKNAQVEIKLNGKIQKGTIFPSLHDHQEHLIEIIYL</sequence>
<dbReference type="Gene3D" id="2.60.420.10">
    <property type="entry name" value="Maltose phosphorylase, domain 3"/>
    <property type="match status" value="1"/>
</dbReference>
<dbReference type="PANTHER" id="PTHR37469">
    <property type="entry name" value="CELLOBIONIC ACID PHOSPHORYLASE-RELATED"/>
    <property type="match status" value="1"/>
</dbReference>
<proteinExistence type="predicted"/>
<dbReference type="InterPro" id="IPR052047">
    <property type="entry name" value="GH94_Enzymes"/>
</dbReference>
<dbReference type="InterPro" id="IPR033432">
    <property type="entry name" value="GH94_catalytic"/>
</dbReference>
<evidence type="ECO:0000313" key="6">
    <source>
        <dbReference type="Proteomes" id="UP001208689"/>
    </source>
</evidence>